<dbReference type="GO" id="GO:0090524">
    <property type="term" value="F:cytochrome-b5 reductase activity, acting on NADH"/>
    <property type="evidence" value="ECO:0007669"/>
    <property type="project" value="UniProtKB-EC"/>
</dbReference>
<dbReference type="Gene3D" id="3.40.50.80">
    <property type="entry name" value="Nucleotide-binding domain of ferredoxin-NADP reductase (FNR) module"/>
    <property type="match status" value="1"/>
</dbReference>
<dbReference type="GeneID" id="8240086"/>
<dbReference type="PANTHER" id="PTHR19370:SF185">
    <property type="entry name" value="NADH-CYTOCHROME B5 REDUCTASE"/>
    <property type="match status" value="1"/>
</dbReference>
<evidence type="ECO:0000256" key="11">
    <source>
        <dbReference type="ARBA" id="ARBA00023221"/>
    </source>
</evidence>
<keyword evidence="5 12" id="KW-0274">FAD</keyword>
<keyword evidence="14" id="KW-1133">Transmembrane helix</keyword>
<evidence type="ECO:0000256" key="1">
    <source>
        <dbReference type="ARBA" id="ARBA00001974"/>
    </source>
</evidence>
<sequence length="303" mass="34194">METIPVLETGVLLLAGILAVYYLYKKTLFGKRKHSITLKDPTRKYKLKLIDVVEISHDTKKFRFSLPSENEVLGLPIGQHITLSAVINGELVVRSYTPISSDDDIGYVDLIVKIYRKNTHPRFPQGGKMSQYLESLSLLDTIDVRGPSGRLQYLGNGEFSIKNLRKSPPTIVKVKYVNMIAGGTGITPMLQIIRHICKDSNDTTKVALLFANQTESDILMRKELDETAENFPNKFKLWYTVDTAGDDWTYSTGFINADMISNHLYSEVNDTIVLMCGPPPMIKFACEPSLDYLGVDKELRFVF</sequence>
<keyword evidence="9 13" id="KW-0520">NAD</keyword>
<dbReference type="InterPro" id="IPR008333">
    <property type="entry name" value="Cbr1-like_FAD-bd_dom"/>
</dbReference>
<dbReference type="Gene3D" id="2.40.30.10">
    <property type="entry name" value="Translation factors"/>
    <property type="match status" value="1"/>
</dbReference>
<dbReference type="AlphaFoldDB" id="E0VGC7"/>
<dbReference type="STRING" id="121224.E0VGC7"/>
<evidence type="ECO:0000256" key="6">
    <source>
        <dbReference type="ARBA" id="ARBA00022955"/>
    </source>
</evidence>
<dbReference type="FunCoup" id="E0VGC7">
    <property type="interactions" value="940"/>
</dbReference>
<dbReference type="EnsemblMetazoa" id="PHUM178550-RA">
    <property type="protein sequence ID" value="PHUM178550-PA"/>
    <property type="gene ID" value="PHUM178550"/>
</dbReference>
<feature type="binding site" evidence="12">
    <location>
        <position position="94"/>
    </location>
    <ligand>
        <name>FAD</name>
        <dbReference type="ChEBI" id="CHEBI:57692"/>
    </ligand>
</feature>
<dbReference type="GO" id="GO:0071949">
    <property type="term" value="F:FAD binding"/>
    <property type="evidence" value="ECO:0007669"/>
    <property type="project" value="TreeGrafter"/>
</dbReference>
<dbReference type="SUPFAM" id="SSF63380">
    <property type="entry name" value="Riboflavin synthase domain-like"/>
    <property type="match status" value="1"/>
</dbReference>
<dbReference type="OMA" id="VQIFMCG"/>
<dbReference type="PRINTS" id="PR00371">
    <property type="entry name" value="FPNCR"/>
</dbReference>
<reference evidence="16" key="2">
    <citation type="submission" date="2007-04" db="EMBL/GenBank/DDBJ databases">
        <title>The genome of the human body louse.</title>
        <authorList>
            <consortium name="The Human Body Louse Genome Consortium"/>
            <person name="Kirkness E."/>
            <person name="Walenz B."/>
            <person name="Hass B."/>
            <person name="Bruggner R."/>
            <person name="Strausberg R."/>
        </authorList>
    </citation>
    <scope>NUCLEOTIDE SEQUENCE</scope>
    <source>
        <strain evidence="16">USDA</strain>
    </source>
</reference>
<protein>
    <recommendedName>
        <fullName evidence="13">NADH-cytochrome b5 reductase</fullName>
        <ecNumber evidence="13">1.6.2.2</ecNumber>
    </recommendedName>
</protein>
<keyword evidence="7 13" id="KW-0560">Oxidoreductase</keyword>
<dbReference type="InterPro" id="IPR017938">
    <property type="entry name" value="Riboflavin_synthase-like_b-brl"/>
</dbReference>
<keyword evidence="11" id="KW-0753">Steroid metabolism</keyword>
<dbReference type="FunFam" id="3.40.50.80:FF:000005">
    <property type="entry name" value="NADH-cytochrome b5 reductase"/>
    <property type="match status" value="1"/>
</dbReference>
<evidence type="ECO:0000256" key="5">
    <source>
        <dbReference type="ARBA" id="ARBA00022827"/>
    </source>
</evidence>
<keyword evidence="10" id="KW-1207">Sterol metabolism</keyword>
<reference evidence="16" key="1">
    <citation type="submission" date="2007-04" db="EMBL/GenBank/DDBJ databases">
        <title>Annotation of Pediculus humanus corporis strain USDA.</title>
        <authorList>
            <person name="Kirkness E."/>
            <person name="Hannick L."/>
            <person name="Hass B."/>
            <person name="Bruggner R."/>
            <person name="Lawson D."/>
            <person name="Bidwell S."/>
            <person name="Joardar V."/>
            <person name="Caler E."/>
            <person name="Walenz B."/>
            <person name="Inman J."/>
            <person name="Schobel S."/>
            <person name="Galinsky K."/>
            <person name="Amedeo P."/>
            <person name="Strausberg R."/>
        </authorList>
    </citation>
    <scope>NUCLEOTIDE SEQUENCE</scope>
    <source>
        <strain evidence="16">USDA</strain>
    </source>
</reference>
<feature type="domain" description="FAD-binding FR-type" evidence="15">
    <location>
        <begin position="42"/>
        <end position="154"/>
    </location>
</feature>
<dbReference type="FunFam" id="2.40.30.10:FF:000021">
    <property type="entry name" value="NADH-cytochrome b5 reductase"/>
    <property type="match status" value="1"/>
</dbReference>
<evidence type="ECO:0000256" key="9">
    <source>
        <dbReference type="ARBA" id="ARBA00023027"/>
    </source>
</evidence>
<feature type="binding site" evidence="12">
    <location>
        <position position="128"/>
    </location>
    <ligand>
        <name>FAD</name>
        <dbReference type="ChEBI" id="CHEBI:57692"/>
    </ligand>
</feature>
<dbReference type="SUPFAM" id="SSF52343">
    <property type="entry name" value="Ferredoxin reductase-like, C-terminal NADP-linked domain"/>
    <property type="match status" value="1"/>
</dbReference>
<feature type="transmembrane region" description="Helical" evidence="14">
    <location>
        <begin position="6"/>
        <end position="24"/>
    </location>
</feature>
<dbReference type="PROSITE" id="PS51384">
    <property type="entry name" value="FAD_FR"/>
    <property type="match status" value="1"/>
</dbReference>
<evidence type="ECO:0000256" key="14">
    <source>
        <dbReference type="SAM" id="Phobius"/>
    </source>
</evidence>
<keyword evidence="4 12" id="KW-0285">Flavoprotein</keyword>
<dbReference type="EMBL" id="AAZO01002076">
    <property type="status" value="NOT_ANNOTATED_CDS"/>
    <property type="molecule type" value="Genomic_DNA"/>
</dbReference>
<dbReference type="Pfam" id="PF00970">
    <property type="entry name" value="FAD_binding_6"/>
    <property type="match status" value="1"/>
</dbReference>
<name>E0VGC7_PEDHC</name>
<keyword evidence="14" id="KW-0472">Membrane</keyword>
<evidence type="ECO:0000256" key="8">
    <source>
        <dbReference type="ARBA" id="ARBA00023011"/>
    </source>
</evidence>
<evidence type="ECO:0000313" key="16">
    <source>
        <dbReference type="EMBL" id="EEB12433.1"/>
    </source>
</evidence>
<organism>
    <name type="scientific">Pediculus humanus subsp. corporis</name>
    <name type="common">Body louse</name>
    <dbReference type="NCBI Taxonomy" id="121224"/>
    <lineage>
        <taxon>Eukaryota</taxon>
        <taxon>Metazoa</taxon>
        <taxon>Ecdysozoa</taxon>
        <taxon>Arthropoda</taxon>
        <taxon>Hexapoda</taxon>
        <taxon>Insecta</taxon>
        <taxon>Pterygota</taxon>
        <taxon>Neoptera</taxon>
        <taxon>Paraneoptera</taxon>
        <taxon>Psocodea</taxon>
        <taxon>Troctomorpha</taxon>
        <taxon>Phthiraptera</taxon>
        <taxon>Anoplura</taxon>
        <taxon>Pediculidae</taxon>
        <taxon>Pediculus</taxon>
    </lineage>
</organism>
<evidence type="ECO:0000256" key="2">
    <source>
        <dbReference type="ARBA" id="ARBA00006105"/>
    </source>
</evidence>
<dbReference type="eggNOG" id="KOG0534">
    <property type="taxonomic scope" value="Eukaryota"/>
</dbReference>
<feature type="binding site" evidence="12">
    <location>
        <position position="129"/>
    </location>
    <ligand>
        <name>FAD</name>
        <dbReference type="ChEBI" id="CHEBI:57692"/>
    </ligand>
</feature>
<dbReference type="PRINTS" id="PR00406">
    <property type="entry name" value="CYTB5RDTASE"/>
</dbReference>
<dbReference type="InterPro" id="IPR039261">
    <property type="entry name" value="FNR_nucleotide-bd"/>
</dbReference>
<dbReference type="HOGENOM" id="CLU_003827_9_2_1"/>
<dbReference type="EMBL" id="DS235137">
    <property type="protein sequence ID" value="EEB12433.1"/>
    <property type="molecule type" value="Genomic_DNA"/>
</dbReference>
<keyword evidence="18" id="KW-1185">Reference proteome</keyword>
<dbReference type="InterPro" id="IPR017927">
    <property type="entry name" value="FAD-bd_FR_type"/>
</dbReference>
<dbReference type="Proteomes" id="UP000009046">
    <property type="component" value="Unassembled WGS sequence"/>
</dbReference>
<evidence type="ECO:0000256" key="3">
    <source>
        <dbReference type="ARBA" id="ARBA00022516"/>
    </source>
</evidence>
<keyword evidence="6" id="KW-0752">Steroid biosynthesis</keyword>
<dbReference type="PANTHER" id="PTHR19370">
    <property type="entry name" value="NADH-CYTOCHROME B5 REDUCTASE"/>
    <property type="match status" value="1"/>
</dbReference>
<evidence type="ECO:0000256" key="13">
    <source>
        <dbReference type="RuleBase" id="RU361226"/>
    </source>
</evidence>
<evidence type="ECO:0000256" key="10">
    <source>
        <dbReference type="ARBA" id="ARBA00023166"/>
    </source>
</evidence>
<evidence type="ECO:0000313" key="17">
    <source>
        <dbReference type="EnsemblMetazoa" id="PHUM178550-PA"/>
    </source>
</evidence>
<dbReference type="InterPro" id="IPR001834">
    <property type="entry name" value="CBR-like"/>
</dbReference>
<evidence type="ECO:0000259" key="15">
    <source>
        <dbReference type="PROSITE" id="PS51384"/>
    </source>
</evidence>
<keyword evidence="8" id="KW-0756">Sterol biosynthesis</keyword>
<dbReference type="KEGG" id="phu:Phum_PHUM178550"/>
<evidence type="ECO:0000256" key="7">
    <source>
        <dbReference type="ARBA" id="ARBA00023002"/>
    </source>
</evidence>
<comment type="cofactor">
    <cofactor evidence="1 12 13">
        <name>FAD</name>
        <dbReference type="ChEBI" id="CHEBI:57692"/>
    </cofactor>
</comment>
<dbReference type="CDD" id="cd06183">
    <property type="entry name" value="cyt_b5_reduct_like"/>
    <property type="match status" value="1"/>
</dbReference>
<evidence type="ECO:0000313" key="18">
    <source>
        <dbReference type="Proteomes" id="UP000009046"/>
    </source>
</evidence>
<feature type="binding site" evidence="12">
    <location>
        <position position="130"/>
    </location>
    <ligand>
        <name>FAD</name>
        <dbReference type="ChEBI" id="CHEBI:57692"/>
    </ligand>
</feature>
<keyword evidence="3" id="KW-0444">Lipid biosynthesis</keyword>
<comment type="similarity">
    <text evidence="2 13">Belongs to the flavoprotein pyridine nucleotide cytochrome reductase family.</text>
</comment>
<feature type="binding site" evidence="12">
    <location>
        <position position="187"/>
    </location>
    <ligand>
        <name>FAD</name>
        <dbReference type="ChEBI" id="CHEBI:57692"/>
    </ligand>
</feature>
<dbReference type="InterPro" id="IPR001709">
    <property type="entry name" value="Flavoprot_Pyr_Nucl_cyt_Rdtase"/>
</dbReference>
<evidence type="ECO:0000256" key="12">
    <source>
        <dbReference type="PIRSR" id="PIRSR601834-1"/>
    </source>
</evidence>
<feature type="binding site" evidence="12">
    <location>
        <position position="96"/>
    </location>
    <ligand>
        <name>FAD</name>
        <dbReference type="ChEBI" id="CHEBI:57692"/>
    </ligand>
</feature>
<feature type="binding site" evidence="12">
    <location>
        <position position="111"/>
    </location>
    <ligand>
        <name>FAD</name>
        <dbReference type="ChEBI" id="CHEBI:57692"/>
    </ligand>
</feature>
<dbReference type="GO" id="GO:0005739">
    <property type="term" value="C:mitochondrion"/>
    <property type="evidence" value="ECO:0007669"/>
    <property type="project" value="TreeGrafter"/>
</dbReference>
<keyword evidence="14" id="KW-0812">Transmembrane</keyword>
<evidence type="ECO:0000256" key="4">
    <source>
        <dbReference type="ARBA" id="ARBA00022630"/>
    </source>
</evidence>
<comment type="catalytic activity">
    <reaction evidence="13">
        <text>2 Fe(III)-[cytochrome b5] + NADH = 2 Fe(II)-[cytochrome b5] + NAD(+) + H(+)</text>
        <dbReference type="Rhea" id="RHEA:46680"/>
        <dbReference type="Rhea" id="RHEA-COMP:10438"/>
        <dbReference type="Rhea" id="RHEA-COMP:10439"/>
        <dbReference type="ChEBI" id="CHEBI:15378"/>
        <dbReference type="ChEBI" id="CHEBI:29033"/>
        <dbReference type="ChEBI" id="CHEBI:29034"/>
        <dbReference type="ChEBI" id="CHEBI:57540"/>
        <dbReference type="ChEBI" id="CHEBI:57945"/>
        <dbReference type="EC" id="1.6.2.2"/>
    </reaction>
</comment>
<accession>E0VGC7</accession>
<dbReference type="CTD" id="8240086"/>
<keyword evidence="6" id="KW-0443">Lipid metabolism</keyword>
<dbReference type="EC" id="1.6.2.2" evidence="13"/>
<proteinExistence type="inferred from homology"/>
<dbReference type="RefSeq" id="XP_002425171.1">
    <property type="nucleotide sequence ID" value="XM_002425126.1"/>
</dbReference>
<dbReference type="OrthoDB" id="432685at2759"/>
<feature type="binding site" evidence="12">
    <location>
        <position position="113"/>
    </location>
    <ligand>
        <name>FAD</name>
        <dbReference type="ChEBI" id="CHEBI:57692"/>
    </ligand>
</feature>
<dbReference type="GO" id="GO:0016126">
    <property type="term" value="P:sterol biosynthetic process"/>
    <property type="evidence" value="ECO:0007669"/>
    <property type="project" value="UniProtKB-KW"/>
</dbReference>
<dbReference type="VEuPathDB" id="VectorBase:PHUM178550"/>
<dbReference type="Pfam" id="PF00175">
    <property type="entry name" value="NAD_binding_1"/>
    <property type="match status" value="1"/>
</dbReference>
<dbReference type="InParanoid" id="E0VGC7"/>
<reference evidence="17" key="3">
    <citation type="submission" date="2020-05" db="UniProtKB">
        <authorList>
            <consortium name="EnsemblMetazoa"/>
        </authorList>
    </citation>
    <scope>IDENTIFICATION</scope>
    <source>
        <strain evidence="17">USDA</strain>
    </source>
</reference>
<gene>
    <name evidence="17" type="primary">8240086</name>
    <name evidence="16" type="ORF">Phum_PHUM178550</name>
</gene>
<dbReference type="InterPro" id="IPR001433">
    <property type="entry name" value="OxRdtase_FAD/NAD-bd"/>
</dbReference>